<dbReference type="PANTHER" id="PTHR22891">
    <property type="entry name" value="EUKARYOTIC TRANSLATION INITIATION FACTOR 2C"/>
    <property type="match status" value="1"/>
</dbReference>
<evidence type="ECO:0000256" key="5">
    <source>
        <dbReference type="ARBA" id="ARBA00023158"/>
    </source>
</evidence>
<organism evidence="9 10">
    <name type="scientific">Anabarilius grahami</name>
    <name type="common">Kanglang fish</name>
    <name type="synonym">Barilius grahami</name>
    <dbReference type="NCBI Taxonomy" id="495550"/>
    <lineage>
        <taxon>Eukaryota</taxon>
        <taxon>Metazoa</taxon>
        <taxon>Chordata</taxon>
        <taxon>Craniata</taxon>
        <taxon>Vertebrata</taxon>
        <taxon>Euteleostomi</taxon>
        <taxon>Actinopterygii</taxon>
        <taxon>Neopterygii</taxon>
        <taxon>Teleostei</taxon>
        <taxon>Ostariophysi</taxon>
        <taxon>Cypriniformes</taxon>
        <taxon>Xenocyprididae</taxon>
        <taxon>Xenocypridinae</taxon>
        <taxon>Xenocypridinae incertae sedis</taxon>
        <taxon>Anabarilius</taxon>
    </lineage>
</organism>
<sequence>MTGRARARSRGRGRGQEPAAPGAQPLVSQEAAKPVVPTPPEGQLVGRGRQKPAPGAMSEEAMLQISAGFQQVKIGERGGRRRDFHDSGVHTRQLMEHVKESKTGVSGTEIELRANFMRLLSRPLWALYQYHVDYKPPMESRRLRSALLFQHEETLGKAHTFDGAILFLPNKLHNTETILCSETRNGERVEITVSLTNELPPSSPVCLQFYNILFRRILRILNMQQIGRHYYNPDDPFNIPQHRLTIWPGFVTTILQYESSIMLCTDVSHKVLRSETVLDFMYSLRQQCGDQRFSEACTKELVGLIILTKYNNKTYRIDDIAWDHTPNNTFKKGDTEISFKNYFKTQYGLDITDGNQALLVSHVKRLGPSGRPPPGPAMLVPEFCYLTGKYLLKTH</sequence>
<dbReference type="InterPro" id="IPR003100">
    <property type="entry name" value="PAZ_dom"/>
</dbReference>
<dbReference type="EMBL" id="RJVU01027559">
    <property type="protein sequence ID" value="ROL49117.1"/>
    <property type="molecule type" value="Genomic_DNA"/>
</dbReference>
<comment type="caution">
    <text evidence="9">The sequence shown here is derived from an EMBL/GenBank/DDBJ whole genome shotgun (WGS) entry which is preliminary data.</text>
</comment>
<evidence type="ECO:0000313" key="10">
    <source>
        <dbReference type="Proteomes" id="UP000281406"/>
    </source>
</evidence>
<name>A0A3N0YSD1_ANAGA</name>
<keyword evidence="5" id="KW-0943">RNA-mediated gene silencing</keyword>
<dbReference type="PROSITE" id="PS50821">
    <property type="entry name" value="PAZ"/>
    <property type="match status" value="1"/>
</dbReference>
<reference evidence="9 10" key="1">
    <citation type="submission" date="2018-10" db="EMBL/GenBank/DDBJ databases">
        <title>Genome assembly for a Yunnan-Guizhou Plateau 3E fish, Anabarilius grahami (Regan), and its evolutionary and genetic applications.</title>
        <authorList>
            <person name="Jiang W."/>
        </authorList>
    </citation>
    <scope>NUCLEOTIDE SEQUENCE [LARGE SCALE GENOMIC DNA]</scope>
    <source>
        <strain evidence="9">AG-KIZ</strain>
        <tissue evidence="9">Muscle</tissue>
    </source>
</reference>
<proteinExistence type="inferred from homology"/>
<dbReference type="OrthoDB" id="445936at2759"/>
<keyword evidence="3" id="KW-0963">Cytoplasm</keyword>
<dbReference type="FunFam" id="2.170.260.10:FF:000003">
    <property type="entry name" value="Piwi-like RNA-mediated gene silencing 2"/>
    <property type="match status" value="1"/>
</dbReference>
<dbReference type="AlphaFoldDB" id="A0A3N0YSD1"/>
<evidence type="ECO:0000256" key="2">
    <source>
        <dbReference type="ARBA" id="ARBA00022473"/>
    </source>
</evidence>
<accession>A0A3N0YSD1</accession>
<dbReference type="Pfam" id="PF05831">
    <property type="entry name" value="GAGE"/>
    <property type="match status" value="1"/>
</dbReference>
<dbReference type="Proteomes" id="UP000281406">
    <property type="component" value="Unassembled WGS sequence"/>
</dbReference>
<comment type="subcellular location">
    <subcellularLocation>
        <location evidence="1">Cytoplasm</location>
    </subcellularLocation>
</comment>
<dbReference type="SUPFAM" id="SSF101690">
    <property type="entry name" value="PAZ domain"/>
    <property type="match status" value="1"/>
</dbReference>
<dbReference type="Pfam" id="PF23278">
    <property type="entry name" value="Piwi_N"/>
    <property type="match status" value="1"/>
</dbReference>
<feature type="domain" description="PAZ" evidence="8">
    <location>
        <begin position="276"/>
        <end position="388"/>
    </location>
</feature>
<evidence type="ECO:0000256" key="3">
    <source>
        <dbReference type="ARBA" id="ARBA00022490"/>
    </source>
</evidence>
<dbReference type="GO" id="GO:0031047">
    <property type="term" value="P:regulatory ncRNA-mediated gene silencing"/>
    <property type="evidence" value="ECO:0007669"/>
    <property type="project" value="UniProtKB-KW"/>
</dbReference>
<evidence type="ECO:0000256" key="4">
    <source>
        <dbReference type="ARBA" id="ARBA00022884"/>
    </source>
</evidence>
<evidence type="ECO:0000259" key="8">
    <source>
        <dbReference type="PROSITE" id="PS50821"/>
    </source>
</evidence>
<evidence type="ECO:0000256" key="7">
    <source>
        <dbReference type="SAM" id="MobiDB-lite"/>
    </source>
</evidence>
<evidence type="ECO:0000313" key="9">
    <source>
        <dbReference type="EMBL" id="ROL49117.1"/>
    </source>
</evidence>
<dbReference type="Gene3D" id="2.170.260.10">
    <property type="entry name" value="paz domain"/>
    <property type="match status" value="1"/>
</dbReference>
<keyword evidence="4" id="KW-0694">RNA-binding</keyword>
<gene>
    <name evidence="9" type="ORF">DPX16_16732</name>
</gene>
<dbReference type="GO" id="GO:0005737">
    <property type="term" value="C:cytoplasm"/>
    <property type="evidence" value="ECO:0007669"/>
    <property type="project" value="UniProtKB-SubCell"/>
</dbReference>
<dbReference type="InterPro" id="IPR036085">
    <property type="entry name" value="PAZ_dom_sf"/>
</dbReference>
<dbReference type="Pfam" id="PF02170">
    <property type="entry name" value="PAZ"/>
    <property type="match status" value="1"/>
</dbReference>
<evidence type="ECO:0000256" key="6">
    <source>
        <dbReference type="ARBA" id="ARBA00038291"/>
    </source>
</evidence>
<comment type="similarity">
    <text evidence="6">Belongs to the argonaute family. Piwi subfamily.</text>
</comment>
<dbReference type="SMART" id="SM00949">
    <property type="entry name" value="PAZ"/>
    <property type="match status" value="1"/>
</dbReference>
<evidence type="ECO:0000256" key="1">
    <source>
        <dbReference type="ARBA" id="ARBA00004496"/>
    </source>
</evidence>
<dbReference type="GO" id="GO:0003723">
    <property type="term" value="F:RNA binding"/>
    <property type="evidence" value="ECO:0007669"/>
    <property type="project" value="UniProtKB-KW"/>
</dbReference>
<dbReference type="InterPro" id="IPR031320">
    <property type="entry name" value="GAGE"/>
</dbReference>
<keyword evidence="10" id="KW-1185">Reference proteome</keyword>
<protein>
    <submittedName>
        <fullName evidence="9">Piwi-like protein 1</fullName>
    </submittedName>
</protein>
<feature type="compositionally biased region" description="Basic residues" evidence="7">
    <location>
        <begin position="1"/>
        <end position="13"/>
    </location>
</feature>
<dbReference type="CDD" id="cd02845">
    <property type="entry name" value="PAZ_piwi_like"/>
    <property type="match status" value="1"/>
</dbReference>
<keyword evidence="2" id="KW-0217">Developmental protein</keyword>
<feature type="region of interest" description="Disordered" evidence="7">
    <location>
        <begin position="1"/>
        <end position="57"/>
    </location>
</feature>